<dbReference type="EMBL" id="CM000625">
    <property type="protein sequence ID" value="EEC44197.1"/>
    <property type="molecule type" value="Genomic_DNA"/>
</dbReference>
<sequence length="353" mass="40420">MAFLEEKNALRLCMNLAVVVLVALAFTATSMQRMGEINRKDFKIQQTWSDQQKATIISKGTEGMWLNRTGWPRGDWKTVNNFYNGVDFQNQSTEPVYSSSQKSFKQRLTQSWLIQDESGRTVMTKYGVQSRPGAFVHIDFGRLHKARHHDFFAITIRDPFSRFLSVFTFMHPQNVRARKGCNREFCKTGSAWECFPSVNDFAWHLASNGTSKSIDGNLTSQIRIQDSPANESVHTLNCSEVAQQWIGGGQVDAPAHFRFGTRTVVDEYLPPGSVFNSTILVIRNEYLWEDWIATNEWLGQEKGTVATFPLDAVRDFSQLKLPVTKELSDDSRQILCTFLQDEYRAYLQVLRMP</sequence>
<keyword evidence="1" id="KW-0472">Membrane</keyword>
<dbReference type="AlphaFoldDB" id="B7GBD8"/>
<keyword evidence="1" id="KW-0812">Transmembrane</keyword>
<accession>B7GBD8</accession>
<gene>
    <name evidence="2" type="ORF">PHATRDRAFT_49667</name>
</gene>
<dbReference type="Proteomes" id="UP000000759">
    <property type="component" value="Chromosome 23"/>
</dbReference>
<reference evidence="2 3" key="1">
    <citation type="journal article" date="2008" name="Nature">
        <title>The Phaeodactylum genome reveals the evolutionary history of diatom genomes.</title>
        <authorList>
            <person name="Bowler C."/>
            <person name="Allen A.E."/>
            <person name="Badger J.H."/>
            <person name="Grimwood J."/>
            <person name="Jabbari K."/>
            <person name="Kuo A."/>
            <person name="Maheswari U."/>
            <person name="Martens C."/>
            <person name="Maumus F."/>
            <person name="Otillar R.P."/>
            <person name="Rayko E."/>
            <person name="Salamov A."/>
            <person name="Vandepoele K."/>
            <person name="Beszteri B."/>
            <person name="Gruber A."/>
            <person name="Heijde M."/>
            <person name="Katinka M."/>
            <person name="Mock T."/>
            <person name="Valentin K."/>
            <person name="Verret F."/>
            <person name="Berges J.A."/>
            <person name="Brownlee C."/>
            <person name="Cadoret J.P."/>
            <person name="Chiovitti A."/>
            <person name="Choi C.J."/>
            <person name="Coesel S."/>
            <person name="De Martino A."/>
            <person name="Detter J.C."/>
            <person name="Durkin C."/>
            <person name="Falciatore A."/>
            <person name="Fournet J."/>
            <person name="Haruta M."/>
            <person name="Huysman M.J."/>
            <person name="Jenkins B.D."/>
            <person name="Jiroutova K."/>
            <person name="Jorgensen R.E."/>
            <person name="Joubert Y."/>
            <person name="Kaplan A."/>
            <person name="Kroger N."/>
            <person name="Kroth P.G."/>
            <person name="La Roche J."/>
            <person name="Lindquist E."/>
            <person name="Lommer M."/>
            <person name="Martin-Jezequel V."/>
            <person name="Lopez P.J."/>
            <person name="Lucas S."/>
            <person name="Mangogna M."/>
            <person name="McGinnis K."/>
            <person name="Medlin L.K."/>
            <person name="Montsant A."/>
            <person name="Oudot-Le Secq M.P."/>
            <person name="Napoli C."/>
            <person name="Obornik M."/>
            <person name="Parker M.S."/>
            <person name="Petit J.L."/>
            <person name="Porcel B.M."/>
            <person name="Poulsen N."/>
            <person name="Robison M."/>
            <person name="Rychlewski L."/>
            <person name="Rynearson T.A."/>
            <person name="Schmutz J."/>
            <person name="Shapiro H."/>
            <person name="Siaut M."/>
            <person name="Stanley M."/>
            <person name="Sussman M.R."/>
            <person name="Taylor A.R."/>
            <person name="Vardi A."/>
            <person name="von Dassow P."/>
            <person name="Vyverman W."/>
            <person name="Willis A."/>
            <person name="Wyrwicz L.S."/>
            <person name="Rokhsar D.S."/>
            <person name="Weissenbach J."/>
            <person name="Armbrust E.V."/>
            <person name="Green B.R."/>
            <person name="Van de Peer Y."/>
            <person name="Grigoriev I.V."/>
        </authorList>
    </citation>
    <scope>NUCLEOTIDE SEQUENCE [LARGE SCALE GENOMIC DNA]</scope>
    <source>
        <strain evidence="2 3">CCAP 1055/1</strain>
    </source>
</reference>
<evidence type="ECO:0000256" key="1">
    <source>
        <dbReference type="SAM" id="Phobius"/>
    </source>
</evidence>
<dbReference type="RefSeq" id="XP_002184448.1">
    <property type="nucleotide sequence ID" value="XM_002184412.1"/>
</dbReference>
<dbReference type="GeneID" id="7198152"/>
<evidence type="ECO:0000313" key="2">
    <source>
        <dbReference type="EMBL" id="EEC44197.1"/>
    </source>
</evidence>
<feature type="transmembrane region" description="Helical" evidence="1">
    <location>
        <begin position="12"/>
        <end position="31"/>
    </location>
</feature>
<dbReference type="OrthoDB" id="43476at2759"/>
<name>B7GBD8_PHATC</name>
<keyword evidence="1" id="KW-1133">Transmembrane helix</keyword>
<evidence type="ECO:0000313" key="3">
    <source>
        <dbReference type="Proteomes" id="UP000000759"/>
    </source>
</evidence>
<protein>
    <submittedName>
        <fullName evidence="2">Uncharacterized protein</fullName>
    </submittedName>
</protein>
<dbReference type="KEGG" id="pti:PHATRDRAFT_49667"/>
<proteinExistence type="predicted"/>
<dbReference type="InParanoid" id="B7GBD8"/>
<organism evidence="2 3">
    <name type="scientific">Phaeodactylum tricornutum (strain CCAP 1055/1)</name>
    <dbReference type="NCBI Taxonomy" id="556484"/>
    <lineage>
        <taxon>Eukaryota</taxon>
        <taxon>Sar</taxon>
        <taxon>Stramenopiles</taxon>
        <taxon>Ochrophyta</taxon>
        <taxon>Bacillariophyta</taxon>
        <taxon>Bacillariophyceae</taxon>
        <taxon>Bacillariophycidae</taxon>
        <taxon>Naviculales</taxon>
        <taxon>Phaeodactylaceae</taxon>
        <taxon>Phaeodactylum</taxon>
    </lineage>
</organism>
<dbReference type="PaxDb" id="2850-Phatr49667"/>
<keyword evidence="3" id="KW-1185">Reference proteome</keyword>
<reference evidence="3" key="2">
    <citation type="submission" date="2008-08" db="EMBL/GenBank/DDBJ databases">
        <authorList>
            <consortium name="Diatom Consortium"/>
            <person name="Grigoriev I."/>
            <person name="Grimwood J."/>
            <person name="Kuo A."/>
            <person name="Otillar R.P."/>
            <person name="Salamov A."/>
            <person name="Detter J.C."/>
            <person name="Lindquist E."/>
            <person name="Shapiro H."/>
            <person name="Lucas S."/>
            <person name="Glavina del Rio T."/>
            <person name="Pitluck S."/>
            <person name="Rokhsar D."/>
            <person name="Bowler C."/>
        </authorList>
    </citation>
    <scope>GENOME REANNOTATION</scope>
    <source>
        <strain evidence="3">CCAP 1055/1</strain>
    </source>
</reference>